<dbReference type="AlphaFoldDB" id="A0AAD7B2Q7"/>
<keyword evidence="2" id="KW-1185">Reference proteome</keyword>
<accession>A0AAD7B2Q7</accession>
<reference evidence="1" key="1">
    <citation type="submission" date="2023-03" db="EMBL/GenBank/DDBJ databases">
        <title>Massive genome expansion in bonnet fungi (Mycena s.s.) driven by repeated elements and novel gene families across ecological guilds.</title>
        <authorList>
            <consortium name="Lawrence Berkeley National Laboratory"/>
            <person name="Harder C.B."/>
            <person name="Miyauchi S."/>
            <person name="Viragh M."/>
            <person name="Kuo A."/>
            <person name="Thoen E."/>
            <person name="Andreopoulos B."/>
            <person name="Lu D."/>
            <person name="Skrede I."/>
            <person name="Drula E."/>
            <person name="Henrissat B."/>
            <person name="Morin E."/>
            <person name="Kohler A."/>
            <person name="Barry K."/>
            <person name="LaButti K."/>
            <person name="Morin E."/>
            <person name="Salamov A."/>
            <person name="Lipzen A."/>
            <person name="Mereny Z."/>
            <person name="Hegedus B."/>
            <person name="Baldrian P."/>
            <person name="Stursova M."/>
            <person name="Weitz H."/>
            <person name="Taylor A."/>
            <person name="Grigoriev I.V."/>
            <person name="Nagy L.G."/>
            <person name="Martin F."/>
            <person name="Kauserud H."/>
        </authorList>
    </citation>
    <scope>NUCLEOTIDE SEQUENCE</scope>
    <source>
        <strain evidence="1">9284</strain>
    </source>
</reference>
<dbReference type="EMBL" id="JARKIF010000046">
    <property type="protein sequence ID" value="KAJ7608211.1"/>
    <property type="molecule type" value="Genomic_DNA"/>
</dbReference>
<protein>
    <submittedName>
        <fullName evidence="1">Uncharacterized protein</fullName>
    </submittedName>
</protein>
<evidence type="ECO:0000313" key="2">
    <source>
        <dbReference type="Proteomes" id="UP001221142"/>
    </source>
</evidence>
<gene>
    <name evidence="1" type="ORF">FB45DRAFT_1039870</name>
</gene>
<organism evidence="1 2">
    <name type="scientific">Roridomyces roridus</name>
    <dbReference type="NCBI Taxonomy" id="1738132"/>
    <lineage>
        <taxon>Eukaryota</taxon>
        <taxon>Fungi</taxon>
        <taxon>Dikarya</taxon>
        <taxon>Basidiomycota</taxon>
        <taxon>Agaricomycotina</taxon>
        <taxon>Agaricomycetes</taxon>
        <taxon>Agaricomycetidae</taxon>
        <taxon>Agaricales</taxon>
        <taxon>Marasmiineae</taxon>
        <taxon>Mycenaceae</taxon>
        <taxon>Roridomyces</taxon>
    </lineage>
</organism>
<dbReference type="Proteomes" id="UP001221142">
    <property type="component" value="Unassembled WGS sequence"/>
</dbReference>
<evidence type="ECO:0000313" key="1">
    <source>
        <dbReference type="EMBL" id="KAJ7608211.1"/>
    </source>
</evidence>
<name>A0AAD7B2Q7_9AGAR</name>
<comment type="caution">
    <text evidence="1">The sequence shown here is derived from an EMBL/GenBank/DDBJ whole genome shotgun (WGS) entry which is preliminary data.</text>
</comment>
<sequence>MPLTAESVLRSKLTEILLEMDRHHQALKDLEKQKWLIHSQLNAVVDPIARLPLEISSEIFIQCLYSELSFHKGSQAFTGASRLSIKHVPQAFEAWRASGFVRICSALVLPYLTLPALETPLISDLDISRQDFLSFLKRSSPPLRSLSLSSENYEKGEVEEYLRLVPNITDFAIGLGSDRAIIVLELFAYTKTVLPNLRSLTISTDRLLCTEHGTVVDLLDARCASDGLRSFRLVAEEVDIMGPHAIALQNTIKAHTLRGVDIYIGTEEERIFEGELQAPQALLDHEGTT</sequence>
<proteinExistence type="predicted"/>